<protein>
    <submittedName>
        <fullName evidence="1">Uncharacterized protein</fullName>
    </submittedName>
</protein>
<dbReference type="EMBL" id="CAEKDK010000003">
    <property type="protein sequence ID" value="CAB4272037.1"/>
    <property type="molecule type" value="Genomic_DNA"/>
</dbReference>
<organism evidence="1 2">
    <name type="scientific">Prunus armeniaca</name>
    <name type="common">Apricot</name>
    <name type="synonym">Armeniaca vulgaris</name>
    <dbReference type="NCBI Taxonomy" id="36596"/>
    <lineage>
        <taxon>Eukaryota</taxon>
        <taxon>Viridiplantae</taxon>
        <taxon>Streptophyta</taxon>
        <taxon>Embryophyta</taxon>
        <taxon>Tracheophyta</taxon>
        <taxon>Spermatophyta</taxon>
        <taxon>Magnoliopsida</taxon>
        <taxon>eudicotyledons</taxon>
        <taxon>Gunneridae</taxon>
        <taxon>Pentapetalae</taxon>
        <taxon>rosids</taxon>
        <taxon>fabids</taxon>
        <taxon>Rosales</taxon>
        <taxon>Rosaceae</taxon>
        <taxon>Amygdaloideae</taxon>
        <taxon>Amygdaleae</taxon>
        <taxon>Prunus</taxon>
    </lineage>
</organism>
<gene>
    <name evidence="1" type="ORF">CURHAP_LOCUS18538</name>
</gene>
<evidence type="ECO:0000313" key="1">
    <source>
        <dbReference type="EMBL" id="CAB4272037.1"/>
    </source>
</evidence>
<reference evidence="1 2" key="1">
    <citation type="submission" date="2020-05" db="EMBL/GenBank/DDBJ databases">
        <authorList>
            <person name="Campoy J."/>
            <person name="Schneeberger K."/>
            <person name="Spophaly S."/>
        </authorList>
    </citation>
    <scope>NUCLEOTIDE SEQUENCE [LARGE SCALE GENOMIC DNA]</scope>
    <source>
        <strain evidence="1">PruArmRojPasFocal</strain>
    </source>
</reference>
<proteinExistence type="predicted"/>
<name>A0A6J5U8Z0_PRUAR</name>
<evidence type="ECO:0000313" key="2">
    <source>
        <dbReference type="Proteomes" id="UP000507222"/>
    </source>
</evidence>
<sequence>MEKKEKCGLTYTQCNLCFWGLIVDTIDTGFSWALVMHMTQDIEGFISNLQKMVTGRWSAKRGLISSGDMVRPDNYKMTIASVLAACAHLGAFDHGFWVHEFTCWKKFLECHEFYFHSDTSRSNKFSSNFCYNYDQSHARRLGTESKKRYHHMLSQTS</sequence>
<accession>A0A6J5U8Z0</accession>
<dbReference type="AlphaFoldDB" id="A0A6J5U8Z0"/>
<dbReference type="Proteomes" id="UP000507222">
    <property type="component" value="Unassembled WGS sequence"/>
</dbReference>